<dbReference type="InterPro" id="IPR001466">
    <property type="entry name" value="Beta-lactam-related"/>
</dbReference>
<dbReference type="EMBL" id="JAMTCK010000027">
    <property type="protein sequence ID" value="MCP2170214.1"/>
    <property type="molecule type" value="Genomic_DNA"/>
</dbReference>
<name>A0AAE3GMZ0_9PSEU</name>
<feature type="domain" description="Beta-lactamase-related" evidence="1">
    <location>
        <begin position="17"/>
        <end position="383"/>
    </location>
</feature>
<dbReference type="Gene3D" id="3.40.710.10">
    <property type="entry name" value="DD-peptidase/beta-lactamase superfamily"/>
    <property type="match status" value="1"/>
</dbReference>
<organism evidence="2 3">
    <name type="scientific">Goodfellowiella coeruleoviolacea</name>
    <dbReference type="NCBI Taxonomy" id="334858"/>
    <lineage>
        <taxon>Bacteria</taxon>
        <taxon>Bacillati</taxon>
        <taxon>Actinomycetota</taxon>
        <taxon>Actinomycetes</taxon>
        <taxon>Pseudonocardiales</taxon>
        <taxon>Pseudonocardiaceae</taxon>
        <taxon>Goodfellowiella</taxon>
    </lineage>
</organism>
<protein>
    <submittedName>
        <fullName evidence="2">CubicO group peptidase, beta-lactamase class C family</fullName>
    </submittedName>
</protein>
<gene>
    <name evidence="2" type="ORF">LX83_007105</name>
</gene>
<dbReference type="PANTHER" id="PTHR43319">
    <property type="entry name" value="BETA-LACTAMASE-RELATED"/>
    <property type="match status" value="1"/>
</dbReference>
<comment type="caution">
    <text evidence="2">The sequence shown here is derived from an EMBL/GenBank/DDBJ whole genome shotgun (WGS) entry which is preliminary data.</text>
</comment>
<evidence type="ECO:0000313" key="2">
    <source>
        <dbReference type="EMBL" id="MCP2170214.1"/>
    </source>
</evidence>
<dbReference type="SUPFAM" id="SSF56601">
    <property type="entry name" value="beta-lactamase/transpeptidase-like"/>
    <property type="match status" value="1"/>
</dbReference>
<proteinExistence type="predicted"/>
<dbReference type="RefSeq" id="WP_253780226.1">
    <property type="nucleotide sequence ID" value="NZ_JAMTCK010000027.1"/>
</dbReference>
<dbReference type="Proteomes" id="UP001206128">
    <property type="component" value="Unassembled WGS sequence"/>
</dbReference>
<sequence length="390" mass="40534">MVEIHGDVTPGFGAVADAFAENFARHGEVGAGVAIYLDGHPVVELWGGSDAVRARPFTEDSLVVVQSATKGATATCLALLVQRGLLDPDAPVAAYWPEFGQAGKQDIPVRWVLGHLAGLPDVDPSAGLRGLATMTGPALVDALAGAEPWWVPGTAWAYHATTFGTLAGELVRRVTGTSIGQFLATEIAAPLGLDFWIGLPERHHHRVAPAGPPAGAGGPDLAAVEPGTVRHRIAQAALASFAAFHAATDPADPRAWRAYLAAEIPAAGGVTNARSLARMYAATVSEVDGVRLLTDATVDRARAPQTDGVANVGLFGAQFRYGWGFQLPSPTMPGLTARSFGHPGAGGHLGFADPQHRVGFGYVCTSPRWPGADSDPRWLNLLAALRAALA</sequence>
<dbReference type="InterPro" id="IPR012338">
    <property type="entry name" value="Beta-lactam/transpept-like"/>
</dbReference>
<reference evidence="2" key="1">
    <citation type="submission" date="2022-06" db="EMBL/GenBank/DDBJ databases">
        <title>Genomic Encyclopedia of Archaeal and Bacterial Type Strains, Phase II (KMG-II): from individual species to whole genera.</title>
        <authorList>
            <person name="Goeker M."/>
        </authorList>
    </citation>
    <scope>NUCLEOTIDE SEQUENCE</scope>
    <source>
        <strain evidence="2">DSM 43935</strain>
    </source>
</reference>
<dbReference type="PANTHER" id="PTHR43319:SF3">
    <property type="entry name" value="BETA-LACTAMASE-RELATED DOMAIN-CONTAINING PROTEIN"/>
    <property type="match status" value="1"/>
</dbReference>
<evidence type="ECO:0000259" key="1">
    <source>
        <dbReference type="Pfam" id="PF00144"/>
    </source>
</evidence>
<evidence type="ECO:0000313" key="3">
    <source>
        <dbReference type="Proteomes" id="UP001206128"/>
    </source>
</evidence>
<accession>A0AAE3GMZ0</accession>
<dbReference type="Pfam" id="PF00144">
    <property type="entry name" value="Beta-lactamase"/>
    <property type="match status" value="1"/>
</dbReference>
<dbReference type="InterPro" id="IPR052907">
    <property type="entry name" value="Beta-lactamase/esterase"/>
</dbReference>
<dbReference type="AlphaFoldDB" id="A0AAE3GMZ0"/>
<keyword evidence="3" id="KW-1185">Reference proteome</keyword>